<dbReference type="NCBIfam" id="NF041546">
    <property type="entry name" value="ParA_partition"/>
    <property type="match status" value="1"/>
</dbReference>
<dbReference type="PANTHER" id="PTHR13696:SF96">
    <property type="entry name" value="COBQ_COBB_MIND_PARA NUCLEOTIDE BINDING DOMAIN-CONTAINING PROTEIN"/>
    <property type="match status" value="1"/>
</dbReference>
<feature type="domain" description="CobQ/CobB/MinD/ParA nucleotide binding" evidence="1">
    <location>
        <begin position="4"/>
        <end position="181"/>
    </location>
</feature>
<name>A0A563VRZ4_9CYAN</name>
<dbReference type="InterPro" id="IPR027417">
    <property type="entry name" value="P-loop_NTPase"/>
</dbReference>
<protein>
    <submittedName>
        <fullName evidence="2">Cobyrinic acid a,c-diamide synthase</fullName>
    </submittedName>
</protein>
<reference evidence="2 3" key="1">
    <citation type="submission" date="2019-01" db="EMBL/GenBank/DDBJ databases">
        <authorList>
            <person name="Brito A."/>
        </authorList>
    </citation>
    <scope>NUCLEOTIDE SEQUENCE [LARGE SCALE GENOMIC DNA]</scope>
    <source>
        <strain evidence="2">1</strain>
    </source>
</reference>
<dbReference type="CDD" id="cd02042">
    <property type="entry name" value="ParAB_family"/>
    <property type="match status" value="1"/>
</dbReference>
<accession>A0A563VRZ4</accession>
<dbReference type="InterPro" id="IPR050678">
    <property type="entry name" value="DNA_Partitioning_ATPase"/>
</dbReference>
<dbReference type="Gene3D" id="3.40.50.300">
    <property type="entry name" value="P-loop containing nucleotide triphosphate hydrolases"/>
    <property type="match status" value="1"/>
</dbReference>
<dbReference type="Proteomes" id="UP000320055">
    <property type="component" value="Unassembled WGS sequence"/>
</dbReference>
<dbReference type="SUPFAM" id="SSF52540">
    <property type="entry name" value="P-loop containing nucleoside triphosphate hydrolases"/>
    <property type="match status" value="1"/>
</dbReference>
<proteinExistence type="predicted"/>
<sequence length="209" mass="22491">MKIGILNQKGGAGKTTIALHLAHALALKDYQVMLIDADPQGSARDWATAREGNAPFSVVGLDRPIIHKEIGKLAIGYDYVIIDGAPRVSDITRSAILASDLVLIPIQPSPLDIWAAHSVVELISEAQIYQPDLKAAFIINRKIVNTAIGKEVVEVLKDYPYPVLKAALAQRIAFAESLNIGSTVLETSPHSIAASEINAVVEELLNTKK</sequence>
<evidence type="ECO:0000259" key="1">
    <source>
        <dbReference type="Pfam" id="PF01656"/>
    </source>
</evidence>
<keyword evidence="3" id="KW-1185">Reference proteome</keyword>
<dbReference type="Pfam" id="PF01656">
    <property type="entry name" value="CbiA"/>
    <property type="match status" value="1"/>
</dbReference>
<dbReference type="PANTHER" id="PTHR13696">
    <property type="entry name" value="P-LOOP CONTAINING NUCLEOSIDE TRIPHOSPHATE HYDROLASE"/>
    <property type="match status" value="1"/>
</dbReference>
<dbReference type="InterPro" id="IPR048089">
    <property type="entry name" value="McdA"/>
</dbReference>
<evidence type="ECO:0000313" key="3">
    <source>
        <dbReference type="Proteomes" id="UP000320055"/>
    </source>
</evidence>
<dbReference type="PIRSF" id="PIRSF009320">
    <property type="entry name" value="Nuc_binding_HP_1000"/>
    <property type="match status" value="1"/>
</dbReference>
<dbReference type="InterPro" id="IPR002586">
    <property type="entry name" value="CobQ/CobB/MinD/ParA_Nub-bd_dom"/>
</dbReference>
<organism evidence="2 3">
    <name type="scientific">Hyella patelloides LEGE 07179</name>
    <dbReference type="NCBI Taxonomy" id="945734"/>
    <lineage>
        <taxon>Bacteria</taxon>
        <taxon>Bacillati</taxon>
        <taxon>Cyanobacteriota</taxon>
        <taxon>Cyanophyceae</taxon>
        <taxon>Pleurocapsales</taxon>
        <taxon>Hyellaceae</taxon>
        <taxon>Hyella</taxon>
    </lineage>
</organism>
<dbReference type="AlphaFoldDB" id="A0A563VRZ4"/>
<evidence type="ECO:0000313" key="2">
    <source>
        <dbReference type="EMBL" id="VEP14181.1"/>
    </source>
</evidence>
<dbReference type="EMBL" id="CAACVJ010000165">
    <property type="protein sequence ID" value="VEP14181.1"/>
    <property type="molecule type" value="Genomic_DNA"/>
</dbReference>
<dbReference type="OrthoDB" id="69313at2"/>
<dbReference type="RefSeq" id="WP_144872597.1">
    <property type="nucleotide sequence ID" value="NZ_LR213990.1"/>
</dbReference>
<gene>
    <name evidence="2" type="ORF">H1P_2470006</name>
</gene>